<proteinExistence type="predicted"/>
<feature type="signal peptide" evidence="2">
    <location>
        <begin position="1"/>
        <end position="25"/>
    </location>
</feature>
<sequence length="733" mass="76382">MNAHTFIFRFLLVCLGFSAFSNAYALELKPNSVEILVGQVTKVTVSKYSGTISVTSSNANIATVDYSKGIASIKGVRAGSATVTVKDRKTSKRVEVKVNSAPTSGLTISPTVLAINVGSSASISVSNASGTVSTQSSDTTVASVSYANATATVKGIKAGSATITIRDSKTSKAVPVTVLNTTAIGDYTLLAWNDLGMHCMDGLDFSVFAILPPYNTLHAQLKDKNGKLVSNNVLLTYEAVADSSGSINTSSANKTNFWSWVGELVGLNPAPDVGVNLDGLASGTPMPGNKTPSLTPAPMSYNMAYEWFEAEGIPVTPFDDKGNKNFYPNVKVVAKDALSGKVLASATTVLPVSDEMTCKGCHASTDANNNAAQIAAKPKTGWLFDADPDKDWKRNILHLHDEKQAGNKLFNDALTALNAKGYKSSGLLATADGGQPVLCVACHASNAYFDKENKTTVMGGMAGIASFTQSLHLKHAEVKDPATQLTLDSIDNRSACYQCHPGSVTQCLRGAMATATDANGDPSISCQSCHGNMKAVGSATRQGWFNEPTCESCHNSAAPGKRAISGVDATGKAIVPSDHTFATNANAPVPGLNLYRFSKGHGGLQCEACHGSTHAEYPSSHADENLQSTAVQGHAGPVAECKACHATIPSTVNGGPHGMHTTGDAWVNQHEDANKNGTASTPSCSYCHGTTSAGTPLSAIKVAKTINAGEFGTKNWPAGYQVSCFSCHNGPNP</sequence>
<feature type="domain" description="BIG2" evidence="3">
    <location>
        <begin position="22"/>
        <end position="97"/>
    </location>
</feature>
<accession>A0ABR9D0G4</accession>
<feature type="domain" description="BIG2" evidence="3">
    <location>
        <begin position="102"/>
        <end position="177"/>
    </location>
</feature>
<gene>
    <name evidence="4" type="ORF">IE877_11415</name>
</gene>
<dbReference type="Proteomes" id="UP000652176">
    <property type="component" value="Unassembled WGS sequence"/>
</dbReference>
<name>A0ABR9D0G4_9GAMM</name>
<dbReference type="SMART" id="SM00635">
    <property type="entry name" value="BID_2"/>
    <property type="match status" value="2"/>
</dbReference>
<keyword evidence="5" id="KW-1185">Reference proteome</keyword>
<keyword evidence="1 2" id="KW-0732">Signal</keyword>
<comment type="caution">
    <text evidence="4">The sequence shown here is derived from an EMBL/GenBank/DDBJ whole genome shotgun (WGS) entry which is preliminary data.</text>
</comment>
<dbReference type="Gene3D" id="2.60.40.1080">
    <property type="match status" value="2"/>
</dbReference>
<evidence type="ECO:0000313" key="4">
    <source>
        <dbReference type="EMBL" id="MBD9356490.1"/>
    </source>
</evidence>
<dbReference type="PANTHER" id="PTHR35038">
    <property type="entry name" value="DISSIMILATORY SULFITE REDUCTASE SIRA"/>
    <property type="match status" value="1"/>
</dbReference>
<dbReference type="InterPro" id="IPR003343">
    <property type="entry name" value="Big_2"/>
</dbReference>
<evidence type="ECO:0000256" key="1">
    <source>
        <dbReference type="ARBA" id="ARBA00022729"/>
    </source>
</evidence>
<dbReference type="PANTHER" id="PTHR35038:SF6">
    <property type="entry name" value="SURFACE LOCALIZED DECAHEME CYTOCHROME C LIPOPROTEIN"/>
    <property type="match status" value="1"/>
</dbReference>
<dbReference type="SUPFAM" id="SSF48695">
    <property type="entry name" value="Multiheme cytochromes"/>
    <property type="match status" value="1"/>
</dbReference>
<evidence type="ECO:0000259" key="3">
    <source>
        <dbReference type="SMART" id="SM00635"/>
    </source>
</evidence>
<dbReference type="EMBL" id="JACXSS010000001">
    <property type="protein sequence ID" value="MBD9356490.1"/>
    <property type="molecule type" value="Genomic_DNA"/>
</dbReference>
<evidence type="ECO:0000313" key="5">
    <source>
        <dbReference type="Proteomes" id="UP000652176"/>
    </source>
</evidence>
<evidence type="ECO:0000256" key="2">
    <source>
        <dbReference type="SAM" id="SignalP"/>
    </source>
</evidence>
<organism evidence="4 5">
    <name type="scientific">Methylomonas albis</name>
    <dbReference type="NCBI Taxonomy" id="1854563"/>
    <lineage>
        <taxon>Bacteria</taxon>
        <taxon>Pseudomonadati</taxon>
        <taxon>Pseudomonadota</taxon>
        <taxon>Gammaproteobacteria</taxon>
        <taxon>Methylococcales</taxon>
        <taxon>Methylococcaceae</taxon>
        <taxon>Methylomonas</taxon>
    </lineage>
</organism>
<reference evidence="4 5" key="1">
    <citation type="submission" date="2020-09" db="EMBL/GenBank/DDBJ databases">
        <title>Methylomonas albis sp. nov. and Methylomonas fluvii sp. nov.: Two cold-adapted methanotrophs from the River Elbe and an amended description of Methylovulum psychrotolerans strain Eb1.</title>
        <authorList>
            <person name="Bussmann I.K."/>
            <person name="Klings K.-W."/>
            <person name="Warnstedt J."/>
            <person name="Hoppert M."/>
            <person name="Saborowski A."/>
            <person name="Horn F."/>
            <person name="Liebner S."/>
        </authorList>
    </citation>
    <scope>NUCLEOTIDE SEQUENCE [LARGE SCALE GENOMIC DNA]</scope>
    <source>
        <strain evidence="4 5">EbA</strain>
    </source>
</reference>
<protein>
    <recommendedName>
        <fullName evidence="3">BIG2 domain-containing protein</fullName>
    </recommendedName>
</protein>
<dbReference type="RefSeq" id="WP_192374838.1">
    <property type="nucleotide sequence ID" value="NZ_CAJHIV010000001.1"/>
</dbReference>
<feature type="chain" id="PRO_5046622004" description="BIG2 domain-containing protein" evidence="2">
    <location>
        <begin position="26"/>
        <end position="733"/>
    </location>
</feature>
<dbReference type="InterPro" id="IPR036280">
    <property type="entry name" value="Multihaem_cyt_sf"/>
</dbReference>
<dbReference type="InterPro" id="IPR051829">
    <property type="entry name" value="Multiheme_Cytochr_ET"/>
</dbReference>